<keyword evidence="2" id="KW-0472">Membrane</keyword>
<organism evidence="4">
    <name type="scientific">freshwater metagenome</name>
    <dbReference type="NCBI Taxonomy" id="449393"/>
    <lineage>
        <taxon>unclassified sequences</taxon>
        <taxon>metagenomes</taxon>
        <taxon>ecological metagenomes</taxon>
    </lineage>
</organism>
<sequence length="58" mass="6376">MAKRYQRVISAGPAPRSGDTCSVGFNPHRQHRRSPLDYVMVAAALITCVGLVIWAFFG</sequence>
<dbReference type="EMBL" id="CAEMXZ010000007">
    <property type="protein sequence ID" value="CAB4322555.1"/>
    <property type="molecule type" value="Genomic_DNA"/>
</dbReference>
<accession>A0A6J7JBL3</accession>
<dbReference type="AlphaFoldDB" id="A0A6J7JBL3"/>
<reference evidence="4" key="1">
    <citation type="submission" date="2020-05" db="EMBL/GenBank/DDBJ databases">
        <authorList>
            <person name="Chiriac C."/>
            <person name="Salcher M."/>
            <person name="Ghai R."/>
            <person name="Kavagutti S V."/>
        </authorList>
    </citation>
    <scope>NUCLEOTIDE SEQUENCE</scope>
</reference>
<feature type="region of interest" description="Disordered" evidence="1">
    <location>
        <begin position="1"/>
        <end position="20"/>
    </location>
</feature>
<dbReference type="EMBL" id="CAFBNC010000063">
    <property type="protein sequence ID" value="CAB4940703.1"/>
    <property type="molecule type" value="Genomic_DNA"/>
</dbReference>
<evidence type="ECO:0000313" key="4">
    <source>
        <dbReference type="EMBL" id="CAB4940703.1"/>
    </source>
</evidence>
<evidence type="ECO:0000313" key="3">
    <source>
        <dbReference type="EMBL" id="CAB4322555.1"/>
    </source>
</evidence>
<gene>
    <name evidence="3" type="ORF">UFOPK1392_00290</name>
    <name evidence="4" type="ORF">UFOPK3733_01274</name>
</gene>
<proteinExistence type="predicted"/>
<name>A0A6J7JBL3_9ZZZZ</name>
<keyword evidence="2" id="KW-0812">Transmembrane</keyword>
<keyword evidence="2" id="KW-1133">Transmembrane helix</keyword>
<protein>
    <submittedName>
        <fullName evidence="4">Unannotated protein</fullName>
    </submittedName>
</protein>
<evidence type="ECO:0000256" key="2">
    <source>
        <dbReference type="SAM" id="Phobius"/>
    </source>
</evidence>
<evidence type="ECO:0000256" key="1">
    <source>
        <dbReference type="SAM" id="MobiDB-lite"/>
    </source>
</evidence>
<feature type="transmembrane region" description="Helical" evidence="2">
    <location>
        <begin position="38"/>
        <end position="57"/>
    </location>
</feature>